<reference evidence="2 3" key="1">
    <citation type="submission" date="2022-11" db="EMBL/GenBank/DDBJ databases">
        <title>Haliovirga abyssi gen. nov., sp. nov., a mesophilic fermentative bacterium isolated from the Iheya North hydrothermal field and the proposal of Haliovirgaceae fam. nov.</title>
        <authorList>
            <person name="Miyazaki U."/>
            <person name="Tame A."/>
            <person name="Miyazaki J."/>
            <person name="Takai K."/>
            <person name="Sawayama S."/>
            <person name="Kitajima M."/>
            <person name="Okamoto A."/>
            <person name="Nakagawa S."/>
        </authorList>
    </citation>
    <scope>NUCLEOTIDE SEQUENCE [LARGE SCALE GENOMIC DNA]</scope>
    <source>
        <strain evidence="2 3">IC12</strain>
    </source>
</reference>
<keyword evidence="3" id="KW-1185">Reference proteome</keyword>
<feature type="transmembrane region" description="Helical" evidence="1">
    <location>
        <begin position="6"/>
        <end position="24"/>
    </location>
</feature>
<gene>
    <name evidence="2" type="ORF">HLVA_02230</name>
</gene>
<name>A0AAU9D108_9FUSO</name>
<dbReference type="AlphaFoldDB" id="A0AAU9D108"/>
<sequence>MDMFFFFILLGMSFFFLILGVYLLRKKPLIAKGGVFVSIVSLCFFPTVIKNIIESYEYGGVYFKIIGLVFILFYIWLIFILIKSYGDIVVFNSKEEELYKSVYNSLENLGIEFEENRGKIISNQNKIELKLNHSSFFKITNLYIKSDEKFKNVFSSEIKKEMKDIRLSKISPGSVTYIIGGVFLITILTLWII</sequence>
<dbReference type="KEGG" id="haby:HLVA_02230"/>
<dbReference type="RefSeq" id="WP_307904603.1">
    <property type="nucleotide sequence ID" value="NZ_AP027059.1"/>
</dbReference>
<evidence type="ECO:0000256" key="1">
    <source>
        <dbReference type="SAM" id="Phobius"/>
    </source>
</evidence>
<feature type="transmembrane region" description="Helical" evidence="1">
    <location>
        <begin position="29"/>
        <end position="49"/>
    </location>
</feature>
<organism evidence="2 3">
    <name type="scientific">Haliovirga abyssi</name>
    <dbReference type="NCBI Taxonomy" id="2996794"/>
    <lineage>
        <taxon>Bacteria</taxon>
        <taxon>Fusobacteriati</taxon>
        <taxon>Fusobacteriota</taxon>
        <taxon>Fusobacteriia</taxon>
        <taxon>Fusobacteriales</taxon>
        <taxon>Haliovirgaceae</taxon>
        <taxon>Haliovirga</taxon>
    </lineage>
</organism>
<feature type="transmembrane region" description="Helical" evidence="1">
    <location>
        <begin position="170"/>
        <end position="192"/>
    </location>
</feature>
<dbReference type="Proteomes" id="UP001321582">
    <property type="component" value="Chromosome"/>
</dbReference>
<accession>A0AAU9D108</accession>
<protein>
    <submittedName>
        <fullName evidence="2">Uncharacterized protein</fullName>
    </submittedName>
</protein>
<evidence type="ECO:0000313" key="3">
    <source>
        <dbReference type="Proteomes" id="UP001321582"/>
    </source>
</evidence>
<evidence type="ECO:0000313" key="2">
    <source>
        <dbReference type="EMBL" id="BDU49654.1"/>
    </source>
</evidence>
<keyword evidence="1" id="KW-0472">Membrane</keyword>
<feature type="transmembrane region" description="Helical" evidence="1">
    <location>
        <begin position="61"/>
        <end position="82"/>
    </location>
</feature>
<keyword evidence="1" id="KW-1133">Transmembrane helix</keyword>
<proteinExistence type="predicted"/>
<keyword evidence="1" id="KW-0812">Transmembrane</keyword>
<dbReference type="EMBL" id="AP027059">
    <property type="protein sequence ID" value="BDU49654.1"/>
    <property type="molecule type" value="Genomic_DNA"/>
</dbReference>